<accession>A0A0F9I982</accession>
<sequence length="203" mass="21546">MAVNVGTLEAQLTLDIAKFIRGVKGAEKVTATMSDKISKNMISAGNSISSLGDTMSRTGRSIAIAVAPIALAFGFVSKMAFDQVNGVEQASLALSAYEKDASKVDAVLKDLLKFARSDLGVLFNRKELFGAAQGLKIMGAKTKNLTGFVKIMARSVGLGVSTFDDLNRIIGRIGSTGRLTGIDFCLMGRFYGTTSTTHSTKYK</sequence>
<evidence type="ECO:0008006" key="2">
    <source>
        <dbReference type="Google" id="ProtNLM"/>
    </source>
</evidence>
<comment type="caution">
    <text evidence="1">The sequence shown here is derived from an EMBL/GenBank/DDBJ whole genome shotgun (WGS) entry which is preliminary data.</text>
</comment>
<gene>
    <name evidence="1" type="ORF">LCGC14_1905370</name>
</gene>
<evidence type="ECO:0000313" key="1">
    <source>
        <dbReference type="EMBL" id="KKL90365.1"/>
    </source>
</evidence>
<proteinExistence type="predicted"/>
<name>A0A0F9I982_9ZZZZ</name>
<protein>
    <recommendedName>
        <fullName evidence="2">Phage tail tape measure protein domain-containing protein</fullName>
    </recommendedName>
</protein>
<dbReference type="EMBL" id="LAZR01020025">
    <property type="protein sequence ID" value="KKL90365.1"/>
    <property type="molecule type" value="Genomic_DNA"/>
</dbReference>
<dbReference type="AlphaFoldDB" id="A0A0F9I982"/>
<reference evidence="1" key="1">
    <citation type="journal article" date="2015" name="Nature">
        <title>Complex archaea that bridge the gap between prokaryotes and eukaryotes.</title>
        <authorList>
            <person name="Spang A."/>
            <person name="Saw J.H."/>
            <person name="Jorgensen S.L."/>
            <person name="Zaremba-Niedzwiedzka K."/>
            <person name="Martijn J."/>
            <person name="Lind A.E."/>
            <person name="van Eijk R."/>
            <person name="Schleper C."/>
            <person name="Guy L."/>
            <person name="Ettema T.J."/>
        </authorList>
    </citation>
    <scope>NUCLEOTIDE SEQUENCE</scope>
</reference>
<organism evidence="1">
    <name type="scientific">marine sediment metagenome</name>
    <dbReference type="NCBI Taxonomy" id="412755"/>
    <lineage>
        <taxon>unclassified sequences</taxon>
        <taxon>metagenomes</taxon>
        <taxon>ecological metagenomes</taxon>
    </lineage>
</organism>